<dbReference type="EMBL" id="CAXAMM010014124">
    <property type="protein sequence ID" value="CAK9032998.1"/>
    <property type="molecule type" value="Genomic_DNA"/>
</dbReference>
<evidence type="ECO:0000313" key="5">
    <source>
        <dbReference type="Proteomes" id="UP001642464"/>
    </source>
</evidence>
<feature type="domain" description="ParB-like N-terminal" evidence="3">
    <location>
        <begin position="28"/>
        <end position="118"/>
    </location>
</feature>
<dbReference type="NCBIfam" id="TIGR00180">
    <property type="entry name" value="parB_part"/>
    <property type="match status" value="1"/>
</dbReference>
<dbReference type="SUPFAM" id="SSF110849">
    <property type="entry name" value="ParB/Sulfiredoxin"/>
    <property type="match status" value="1"/>
</dbReference>
<dbReference type="Proteomes" id="UP001642464">
    <property type="component" value="Unassembled WGS sequence"/>
</dbReference>
<dbReference type="InterPro" id="IPR036086">
    <property type="entry name" value="ParB/Sulfiredoxin_sf"/>
</dbReference>
<keyword evidence="5" id="KW-1185">Reference proteome</keyword>
<keyword evidence="1" id="KW-0159">Chromosome partition</keyword>
<dbReference type="InterPro" id="IPR050336">
    <property type="entry name" value="Chromosome_partition/occlusion"/>
</dbReference>
<dbReference type="PANTHER" id="PTHR33375">
    <property type="entry name" value="CHROMOSOME-PARTITIONING PROTEIN PARB-RELATED"/>
    <property type="match status" value="1"/>
</dbReference>
<gene>
    <name evidence="4" type="ORF">SCF082_LOCUS20309</name>
</gene>
<dbReference type="InterPro" id="IPR003115">
    <property type="entry name" value="ParB_N"/>
</dbReference>
<name>A0ABP0L1G9_9DINO</name>
<reference evidence="4 5" key="1">
    <citation type="submission" date="2024-02" db="EMBL/GenBank/DDBJ databases">
        <authorList>
            <person name="Chen Y."/>
            <person name="Shah S."/>
            <person name="Dougan E. K."/>
            <person name="Thang M."/>
            <person name="Chan C."/>
        </authorList>
    </citation>
    <scope>NUCLEOTIDE SEQUENCE [LARGE SCALE GENOMIC DNA]</scope>
</reference>
<dbReference type="Pfam" id="PF02195">
    <property type="entry name" value="ParB_N"/>
    <property type="match status" value="1"/>
</dbReference>
<evidence type="ECO:0000256" key="2">
    <source>
        <dbReference type="ARBA" id="ARBA00023125"/>
    </source>
</evidence>
<evidence type="ECO:0000259" key="3">
    <source>
        <dbReference type="SMART" id="SM00470"/>
    </source>
</evidence>
<dbReference type="Gene3D" id="3.90.1530.30">
    <property type="match status" value="1"/>
</dbReference>
<feature type="non-terminal residue" evidence="4">
    <location>
        <position position="1"/>
    </location>
</feature>
<dbReference type="PANTHER" id="PTHR33375:SF1">
    <property type="entry name" value="CHROMOSOME-PARTITIONING PROTEIN PARB-RELATED"/>
    <property type="match status" value="1"/>
</dbReference>
<dbReference type="CDD" id="cd16393">
    <property type="entry name" value="SPO0J_N"/>
    <property type="match status" value="1"/>
</dbReference>
<dbReference type="Pfam" id="PF23552">
    <property type="entry name" value="ParB_C"/>
    <property type="match status" value="1"/>
</dbReference>
<evidence type="ECO:0000256" key="1">
    <source>
        <dbReference type="ARBA" id="ARBA00022829"/>
    </source>
</evidence>
<dbReference type="InterPro" id="IPR004437">
    <property type="entry name" value="ParB/RepB/Spo0J"/>
</dbReference>
<dbReference type="InterPro" id="IPR041468">
    <property type="entry name" value="HTH_ParB/Spo0J"/>
</dbReference>
<sequence>LSSLLEDAAPSRVEISSPQLSDDKDGIREILINDIRPNSFQPRIKFDDRHLAELAASIKLAGLMQPIVVRPVDGGKFELIAGERRWRACRMAGLATVPAIVREADDRNSAELALIENVQRTDLNPIERANAFRALMGKFSMTQSDVADRVGLDRSSVANLLRLLELPEDIQNMISDGVLSAGHGKMLASVGDDSQRRALVERIVREHLSVRQTEKAVRDIAQRTKAGDGVKATDGTESDANIRDLEAKLGEHLKTRVRIDVSGKGDKGKLVIEFYDLEHFDGLMRAMGFESQ</sequence>
<protein>
    <submittedName>
        <fullName evidence="4">Stage 0 sporulation protein J</fullName>
    </submittedName>
</protein>
<keyword evidence="2" id="KW-0238">DNA-binding</keyword>
<organism evidence="4 5">
    <name type="scientific">Durusdinium trenchii</name>
    <dbReference type="NCBI Taxonomy" id="1381693"/>
    <lineage>
        <taxon>Eukaryota</taxon>
        <taxon>Sar</taxon>
        <taxon>Alveolata</taxon>
        <taxon>Dinophyceae</taxon>
        <taxon>Suessiales</taxon>
        <taxon>Symbiodiniaceae</taxon>
        <taxon>Durusdinium</taxon>
    </lineage>
</organism>
<dbReference type="SMART" id="SM00470">
    <property type="entry name" value="ParB"/>
    <property type="match status" value="1"/>
</dbReference>
<dbReference type="Pfam" id="PF17762">
    <property type="entry name" value="HTH_ParB"/>
    <property type="match status" value="1"/>
</dbReference>
<dbReference type="Gene3D" id="1.10.10.2830">
    <property type="match status" value="1"/>
</dbReference>
<proteinExistence type="predicted"/>
<dbReference type="InterPro" id="IPR057240">
    <property type="entry name" value="ParB_dimer_C"/>
</dbReference>
<comment type="caution">
    <text evidence="4">The sequence shown here is derived from an EMBL/GenBank/DDBJ whole genome shotgun (WGS) entry which is preliminary data.</text>
</comment>
<accession>A0ABP0L1G9</accession>
<dbReference type="SUPFAM" id="SSF109709">
    <property type="entry name" value="KorB DNA-binding domain-like"/>
    <property type="match status" value="1"/>
</dbReference>
<evidence type="ECO:0000313" key="4">
    <source>
        <dbReference type="EMBL" id="CAK9032998.1"/>
    </source>
</evidence>